<protein>
    <recommendedName>
        <fullName evidence="11">Hydroxyethylthiazole kinase</fullName>
        <ecNumber evidence="11">2.7.1.50</ecNumber>
    </recommendedName>
    <alternativeName>
        <fullName evidence="11">4-methyl-5-beta-hydroxyethylthiazole kinase</fullName>
        <shortName evidence="11">TH kinase</shortName>
        <shortName evidence="11">Thz kinase</shortName>
    </alternativeName>
</protein>
<dbReference type="PRINTS" id="PR01099">
    <property type="entry name" value="HYETHTZKNASE"/>
</dbReference>
<evidence type="ECO:0000256" key="6">
    <source>
        <dbReference type="ARBA" id="ARBA00022741"/>
    </source>
</evidence>
<dbReference type="Gene3D" id="3.40.1190.20">
    <property type="match status" value="1"/>
</dbReference>
<dbReference type="GO" id="GO:0004417">
    <property type="term" value="F:hydroxyethylthiazole kinase activity"/>
    <property type="evidence" value="ECO:0007669"/>
    <property type="project" value="UniProtKB-UniRule"/>
</dbReference>
<sequence>MLDSVIKVLNDVRKKTPLIHAITNNVVINDNANALLSFGASPAMVVSPDEAYDFTAISKALYINIGTINDEIRHTIINSTLSAKEHKVPVVVDPVGCAAIKSRVDFVKMLLKIGNIDIIKGNVGEIKVLLGVETKVRGVDSLDDGNDAPDVCYELANSINTTIVATGKFDYISDSRRKIIVKNGTEMFTKITGAGCTLGAIMAATRAVCDDSVLAALTALLAVNIAGELAAEESTLPGTFRTKFYDYLYILNGDLIKERAKFEEIGGKISETF</sequence>
<keyword evidence="13" id="KW-1185">Reference proteome</keyword>
<dbReference type="GO" id="GO:0000287">
    <property type="term" value="F:magnesium ion binding"/>
    <property type="evidence" value="ECO:0007669"/>
    <property type="project" value="UniProtKB-UniRule"/>
</dbReference>
<dbReference type="RefSeq" id="WP_122014368.1">
    <property type="nucleotide sequence ID" value="NZ_CP033169.1"/>
</dbReference>
<organism evidence="12 13">
    <name type="scientific">Biomaibacter acetigenes</name>
    <dbReference type="NCBI Taxonomy" id="2316383"/>
    <lineage>
        <taxon>Bacteria</taxon>
        <taxon>Bacillati</taxon>
        <taxon>Bacillota</taxon>
        <taxon>Clostridia</taxon>
        <taxon>Thermosediminibacterales</taxon>
        <taxon>Tepidanaerobacteraceae</taxon>
        <taxon>Biomaibacter</taxon>
    </lineage>
</organism>
<evidence type="ECO:0000256" key="2">
    <source>
        <dbReference type="ARBA" id="ARBA00001946"/>
    </source>
</evidence>
<feature type="binding site" evidence="11">
    <location>
        <position position="44"/>
    </location>
    <ligand>
        <name>substrate</name>
    </ligand>
</feature>
<comment type="catalytic activity">
    <reaction evidence="1 11">
        <text>5-(2-hydroxyethyl)-4-methylthiazole + ATP = 4-methyl-5-(2-phosphooxyethyl)-thiazole + ADP + H(+)</text>
        <dbReference type="Rhea" id="RHEA:24212"/>
        <dbReference type="ChEBI" id="CHEBI:15378"/>
        <dbReference type="ChEBI" id="CHEBI:17957"/>
        <dbReference type="ChEBI" id="CHEBI:30616"/>
        <dbReference type="ChEBI" id="CHEBI:58296"/>
        <dbReference type="ChEBI" id="CHEBI:456216"/>
        <dbReference type="EC" id="2.7.1.50"/>
    </reaction>
</comment>
<dbReference type="GO" id="GO:0009228">
    <property type="term" value="P:thiamine biosynthetic process"/>
    <property type="evidence" value="ECO:0007669"/>
    <property type="project" value="UniProtKB-KW"/>
</dbReference>
<dbReference type="HAMAP" id="MF_00228">
    <property type="entry name" value="Thz_kinase"/>
    <property type="match status" value="1"/>
</dbReference>
<evidence type="ECO:0000313" key="13">
    <source>
        <dbReference type="Proteomes" id="UP000280960"/>
    </source>
</evidence>
<keyword evidence="7 11" id="KW-0418">Kinase</keyword>
<dbReference type="Proteomes" id="UP000280960">
    <property type="component" value="Chromosome"/>
</dbReference>
<dbReference type="EC" id="2.7.1.50" evidence="11"/>
<dbReference type="CDD" id="cd01170">
    <property type="entry name" value="THZ_kinase"/>
    <property type="match status" value="1"/>
</dbReference>
<evidence type="ECO:0000256" key="4">
    <source>
        <dbReference type="ARBA" id="ARBA00022679"/>
    </source>
</evidence>
<reference evidence="12 13" key="1">
    <citation type="submission" date="2018-10" db="EMBL/GenBank/DDBJ databases">
        <authorList>
            <person name="Zhang X."/>
        </authorList>
    </citation>
    <scope>NUCLEOTIDE SEQUENCE [LARGE SCALE GENOMIC DNA]</scope>
    <source>
        <strain evidence="12 13">SK-G1</strain>
    </source>
</reference>
<evidence type="ECO:0000256" key="9">
    <source>
        <dbReference type="ARBA" id="ARBA00022842"/>
    </source>
</evidence>
<dbReference type="AlphaFoldDB" id="A0A3G2R3Y0"/>
<keyword evidence="4 11" id="KW-0808">Transferase</keyword>
<keyword evidence="6 11" id="KW-0547">Nucleotide-binding</keyword>
<dbReference type="GO" id="GO:0009229">
    <property type="term" value="P:thiamine diphosphate biosynthetic process"/>
    <property type="evidence" value="ECO:0007669"/>
    <property type="project" value="UniProtKB-UniRule"/>
</dbReference>
<feature type="binding site" evidence="11">
    <location>
        <position position="166"/>
    </location>
    <ligand>
        <name>ATP</name>
        <dbReference type="ChEBI" id="CHEBI:30616"/>
    </ligand>
</feature>
<proteinExistence type="inferred from homology"/>
<evidence type="ECO:0000256" key="10">
    <source>
        <dbReference type="ARBA" id="ARBA00022977"/>
    </source>
</evidence>
<feature type="binding site" evidence="11">
    <location>
        <position position="193"/>
    </location>
    <ligand>
        <name>substrate</name>
    </ligand>
</feature>
<evidence type="ECO:0000256" key="7">
    <source>
        <dbReference type="ARBA" id="ARBA00022777"/>
    </source>
</evidence>
<evidence type="ECO:0000256" key="11">
    <source>
        <dbReference type="HAMAP-Rule" id="MF_00228"/>
    </source>
</evidence>
<dbReference type="GO" id="GO:0005524">
    <property type="term" value="F:ATP binding"/>
    <property type="evidence" value="ECO:0007669"/>
    <property type="project" value="UniProtKB-UniRule"/>
</dbReference>
<comment type="similarity">
    <text evidence="11">Belongs to the Thz kinase family.</text>
</comment>
<comment type="function">
    <text evidence="11">Catalyzes the phosphorylation of the hydroxyl group of 4-methyl-5-beta-hydroxyethylthiazole (THZ).</text>
</comment>
<dbReference type="InterPro" id="IPR000417">
    <property type="entry name" value="Hyethyz_kinase"/>
</dbReference>
<dbReference type="NCBIfam" id="TIGR00694">
    <property type="entry name" value="thiM"/>
    <property type="match status" value="1"/>
</dbReference>
<comment type="cofactor">
    <cofactor evidence="2 11">
        <name>Mg(2+)</name>
        <dbReference type="ChEBI" id="CHEBI:18420"/>
    </cofactor>
</comment>
<dbReference type="Pfam" id="PF02110">
    <property type="entry name" value="HK"/>
    <property type="match status" value="1"/>
</dbReference>
<dbReference type="SUPFAM" id="SSF53613">
    <property type="entry name" value="Ribokinase-like"/>
    <property type="match status" value="1"/>
</dbReference>
<dbReference type="KEGG" id="bacg:D2962_05280"/>
<evidence type="ECO:0000256" key="3">
    <source>
        <dbReference type="ARBA" id="ARBA00004868"/>
    </source>
</evidence>
<name>A0A3G2R3Y0_9FIRM</name>
<dbReference type="InterPro" id="IPR029056">
    <property type="entry name" value="Ribokinase-like"/>
</dbReference>
<keyword evidence="8 11" id="KW-0067">ATP-binding</keyword>
<accession>A0A3G2R3Y0</accession>
<feature type="binding site" evidence="11">
    <location>
        <position position="120"/>
    </location>
    <ligand>
        <name>ATP</name>
        <dbReference type="ChEBI" id="CHEBI:30616"/>
    </ligand>
</feature>
<dbReference type="EMBL" id="CP033169">
    <property type="protein sequence ID" value="AYO30102.1"/>
    <property type="molecule type" value="Genomic_DNA"/>
</dbReference>
<dbReference type="PIRSF" id="PIRSF000513">
    <property type="entry name" value="Thz_kinase"/>
    <property type="match status" value="1"/>
</dbReference>
<evidence type="ECO:0000256" key="5">
    <source>
        <dbReference type="ARBA" id="ARBA00022723"/>
    </source>
</evidence>
<evidence type="ECO:0000256" key="1">
    <source>
        <dbReference type="ARBA" id="ARBA00001771"/>
    </source>
</evidence>
<gene>
    <name evidence="11" type="primary">thiM</name>
    <name evidence="12" type="ORF">D2962_05280</name>
</gene>
<dbReference type="UniPathway" id="UPA00060">
    <property type="reaction ID" value="UER00139"/>
</dbReference>
<keyword evidence="9 11" id="KW-0460">Magnesium</keyword>
<keyword evidence="5 11" id="KW-0479">Metal-binding</keyword>
<evidence type="ECO:0000256" key="8">
    <source>
        <dbReference type="ARBA" id="ARBA00022840"/>
    </source>
</evidence>
<comment type="pathway">
    <text evidence="3 11">Cofactor biosynthesis; thiamine diphosphate biosynthesis; 4-methyl-5-(2-phosphoethyl)-thiazole from 5-(2-hydroxyethyl)-4-methylthiazole: step 1/1.</text>
</comment>
<dbReference type="NCBIfam" id="NF006830">
    <property type="entry name" value="PRK09355.1"/>
    <property type="match status" value="1"/>
</dbReference>
<evidence type="ECO:0000313" key="12">
    <source>
        <dbReference type="EMBL" id="AYO30102.1"/>
    </source>
</evidence>
<keyword evidence="10 11" id="KW-0784">Thiamine biosynthesis</keyword>